<proteinExistence type="predicted"/>
<name>A0A972GRP3_9BACL</name>
<dbReference type="RefSeq" id="WP_171653345.1">
    <property type="nucleotide sequence ID" value="NZ_WHOD01000067.1"/>
</dbReference>
<organism evidence="1 2">
    <name type="scientific">Paenibacillus foliorum</name>
    <dbReference type="NCBI Taxonomy" id="2654974"/>
    <lineage>
        <taxon>Bacteria</taxon>
        <taxon>Bacillati</taxon>
        <taxon>Bacillota</taxon>
        <taxon>Bacilli</taxon>
        <taxon>Bacillales</taxon>
        <taxon>Paenibacillaceae</taxon>
        <taxon>Paenibacillus</taxon>
    </lineage>
</organism>
<accession>A0A972GRP3</accession>
<reference evidence="1" key="1">
    <citation type="submission" date="2019-10" db="EMBL/GenBank/DDBJ databases">
        <title>Description of Paenibacillus glebae sp. nov.</title>
        <authorList>
            <person name="Carlier A."/>
            <person name="Qi S."/>
        </authorList>
    </citation>
    <scope>NUCLEOTIDE SEQUENCE</scope>
    <source>
        <strain evidence="1">LMG 31456</strain>
    </source>
</reference>
<protein>
    <submittedName>
        <fullName evidence="1">Uncharacterized protein</fullName>
    </submittedName>
</protein>
<dbReference type="EMBL" id="WHOD01000067">
    <property type="protein sequence ID" value="NOU95143.1"/>
    <property type="molecule type" value="Genomic_DNA"/>
</dbReference>
<evidence type="ECO:0000313" key="2">
    <source>
        <dbReference type="Proteomes" id="UP000641588"/>
    </source>
</evidence>
<dbReference type="Proteomes" id="UP000641588">
    <property type="component" value="Unassembled WGS sequence"/>
</dbReference>
<evidence type="ECO:0000313" key="1">
    <source>
        <dbReference type="EMBL" id="NOU95143.1"/>
    </source>
</evidence>
<comment type="caution">
    <text evidence="1">The sequence shown here is derived from an EMBL/GenBank/DDBJ whole genome shotgun (WGS) entry which is preliminary data.</text>
</comment>
<gene>
    <name evidence="1" type="ORF">GC093_18210</name>
</gene>
<keyword evidence="2" id="KW-1185">Reference proteome</keyword>
<dbReference type="AlphaFoldDB" id="A0A972GRP3"/>
<sequence>MRIKFEDMEIPVTFLSSDHKMIPRLIQVLQTRKVTGGPGTLFDLEQLERIEVVGNEAYLYSKAGPASGRVCLALHG</sequence>